<dbReference type="PANTHER" id="PTHR30126">
    <property type="entry name" value="HTH-TYPE TRANSCRIPTIONAL REGULATOR"/>
    <property type="match status" value="1"/>
</dbReference>
<dbReference type="FunFam" id="1.10.10.10:FF:000001">
    <property type="entry name" value="LysR family transcriptional regulator"/>
    <property type="match status" value="1"/>
</dbReference>
<dbReference type="Pfam" id="PF03466">
    <property type="entry name" value="LysR_substrate"/>
    <property type="match status" value="1"/>
</dbReference>
<dbReference type="AlphaFoldDB" id="A0A1W6A0A4"/>
<dbReference type="Proteomes" id="UP000192527">
    <property type="component" value="Chromosome"/>
</dbReference>
<evidence type="ECO:0000256" key="2">
    <source>
        <dbReference type="ARBA" id="ARBA00023015"/>
    </source>
</evidence>
<protein>
    <submittedName>
        <fullName evidence="6">LysR family transcriptional regulator</fullName>
    </submittedName>
</protein>
<dbReference type="GO" id="GO:0000976">
    <property type="term" value="F:transcription cis-regulatory region binding"/>
    <property type="evidence" value="ECO:0007669"/>
    <property type="project" value="TreeGrafter"/>
</dbReference>
<dbReference type="InterPro" id="IPR000847">
    <property type="entry name" value="LysR_HTH_N"/>
</dbReference>
<dbReference type="InterPro" id="IPR036388">
    <property type="entry name" value="WH-like_DNA-bd_sf"/>
</dbReference>
<evidence type="ECO:0000256" key="1">
    <source>
        <dbReference type="ARBA" id="ARBA00009437"/>
    </source>
</evidence>
<gene>
    <name evidence="6" type="ORF">HM131_19850</name>
</gene>
<reference evidence="6 7" key="1">
    <citation type="submission" date="2017-04" db="EMBL/GenBank/DDBJ databases">
        <title>The whole genome sequencing and assembly of Halobacillus mangrovi strain.</title>
        <authorList>
            <person name="Lee S.-J."/>
            <person name="Park M.-K."/>
            <person name="Kim J.-Y."/>
            <person name="Lee Y.-J."/>
            <person name="Yi H."/>
            <person name="Bahn Y.-S."/>
            <person name="Kim J.F."/>
            <person name="Lee D.-W."/>
        </authorList>
    </citation>
    <scope>NUCLEOTIDE SEQUENCE [LARGE SCALE GENOMIC DNA]</scope>
    <source>
        <strain evidence="6 7">KTB 131</strain>
    </source>
</reference>
<dbReference type="STRING" id="402384.HM131_19850"/>
<dbReference type="Gene3D" id="1.10.10.10">
    <property type="entry name" value="Winged helix-like DNA-binding domain superfamily/Winged helix DNA-binding domain"/>
    <property type="match status" value="1"/>
</dbReference>
<dbReference type="OrthoDB" id="9785745at2"/>
<keyword evidence="3" id="KW-0238">DNA-binding</keyword>
<evidence type="ECO:0000313" key="7">
    <source>
        <dbReference type="Proteomes" id="UP000192527"/>
    </source>
</evidence>
<accession>A0A1W6A0A4</accession>
<evidence type="ECO:0000256" key="3">
    <source>
        <dbReference type="ARBA" id="ARBA00023125"/>
    </source>
</evidence>
<keyword evidence="7" id="KW-1185">Reference proteome</keyword>
<evidence type="ECO:0000259" key="5">
    <source>
        <dbReference type="PROSITE" id="PS50931"/>
    </source>
</evidence>
<keyword evidence="2" id="KW-0805">Transcription regulation</keyword>
<evidence type="ECO:0000313" key="6">
    <source>
        <dbReference type="EMBL" id="ARI78942.1"/>
    </source>
</evidence>
<dbReference type="Gene3D" id="3.40.190.290">
    <property type="match status" value="1"/>
</dbReference>
<dbReference type="PRINTS" id="PR00039">
    <property type="entry name" value="HTHLYSR"/>
</dbReference>
<proteinExistence type="inferred from homology"/>
<feature type="domain" description="HTH lysR-type" evidence="5">
    <location>
        <begin position="1"/>
        <end position="58"/>
    </location>
</feature>
<name>A0A1W6A0A4_9BACI</name>
<dbReference type="KEGG" id="hmn:HM131_19850"/>
<evidence type="ECO:0000256" key="4">
    <source>
        <dbReference type="ARBA" id="ARBA00023163"/>
    </source>
</evidence>
<dbReference type="PANTHER" id="PTHR30126:SF39">
    <property type="entry name" value="HTH-TYPE TRANSCRIPTIONAL REGULATOR CYSL"/>
    <property type="match status" value="1"/>
</dbReference>
<sequence length="298" mass="33693">MDFEAMKTFVTAVDLQSFTKASQKLNLSQPTVSFHIKSLENYFNSTLIDRSPKRFKITQTGELVYQRAKQILGVIDKAQNEVYEFQNQMRGNIHIGASYTVGEYILPSILKGFDDLYPDVDLHVRIANSERINRAIQLHELDVGLVEGQVKQQGLASTPFSEDEMIVIVPPDHPLREESSQSFQHIQNQTWISREIGSGTRAMLDLMMDSYNISPKKLITIGSNHGVVQAVKEGLGLSFISRTVVENTGAEELILDLPYVKSMTRYFSIVTPENKEEQSKNVQVFIDQMADLYALKLS</sequence>
<keyword evidence="4" id="KW-0804">Transcription</keyword>
<dbReference type="Pfam" id="PF00126">
    <property type="entry name" value="HTH_1"/>
    <property type="match status" value="1"/>
</dbReference>
<dbReference type="PROSITE" id="PS50931">
    <property type="entry name" value="HTH_LYSR"/>
    <property type="match status" value="1"/>
</dbReference>
<dbReference type="SUPFAM" id="SSF53850">
    <property type="entry name" value="Periplasmic binding protein-like II"/>
    <property type="match status" value="1"/>
</dbReference>
<dbReference type="GO" id="GO:0003700">
    <property type="term" value="F:DNA-binding transcription factor activity"/>
    <property type="evidence" value="ECO:0007669"/>
    <property type="project" value="InterPro"/>
</dbReference>
<dbReference type="SUPFAM" id="SSF46785">
    <property type="entry name" value="Winged helix' DNA-binding domain"/>
    <property type="match status" value="1"/>
</dbReference>
<dbReference type="InterPro" id="IPR005119">
    <property type="entry name" value="LysR_subst-bd"/>
</dbReference>
<organism evidence="6 7">
    <name type="scientific">Halobacillus mangrovi</name>
    <dbReference type="NCBI Taxonomy" id="402384"/>
    <lineage>
        <taxon>Bacteria</taxon>
        <taxon>Bacillati</taxon>
        <taxon>Bacillota</taxon>
        <taxon>Bacilli</taxon>
        <taxon>Bacillales</taxon>
        <taxon>Bacillaceae</taxon>
        <taxon>Halobacillus</taxon>
    </lineage>
</organism>
<dbReference type="EMBL" id="CP020772">
    <property type="protein sequence ID" value="ARI78942.1"/>
    <property type="molecule type" value="Genomic_DNA"/>
</dbReference>
<dbReference type="RefSeq" id="WP_085031488.1">
    <property type="nucleotide sequence ID" value="NZ_CP020772.1"/>
</dbReference>
<comment type="similarity">
    <text evidence="1">Belongs to the LysR transcriptional regulatory family.</text>
</comment>
<dbReference type="InterPro" id="IPR036390">
    <property type="entry name" value="WH_DNA-bd_sf"/>
</dbReference>